<keyword evidence="3" id="KW-1185">Reference proteome</keyword>
<reference evidence="2" key="1">
    <citation type="submission" date="2020-12" db="EMBL/GenBank/DDBJ databases">
        <title>Desulfobium dissulfuricans gen. nov., sp. nov., a novel mesophilic, sulfate-reducing bacterium isolated from a deep-sea hydrothermal vent.</title>
        <authorList>
            <person name="Hashimoto Y."/>
            <person name="Tame A."/>
            <person name="Sawayama S."/>
            <person name="Miyazaki J."/>
            <person name="Takai K."/>
            <person name="Nakagawa S."/>
        </authorList>
    </citation>
    <scope>NUCLEOTIDE SEQUENCE</scope>
    <source>
        <strain evidence="2">GF1</strain>
    </source>
</reference>
<dbReference type="PANTHER" id="PTHR43245">
    <property type="entry name" value="BIFUNCTIONAL POLYMYXIN RESISTANCE PROTEIN ARNA"/>
    <property type="match status" value="1"/>
</dbReference>
<dbReference type="InterPro" id="IPR036291">
    <property type="entry name" value="NAD(P)-bd_dom_sf"/>
</dbReference>
<dbReference type="Proteomes" id="UP001063350">
    <property type="component" value="Chromosome"/>
</dbReference>
<dbReference type="AlphaFoldDB" id="A0A915U2J7"/>
<dbReference type="Pfam" id="PF01370">
    <property type="entry name" value="Epimerase"/>
    <property type="match status" value="1"/>
</dbReference>
<organism evidence="2 3">
    <name type="scientific">Desulfolithobacter dissulfuricans</name>
    <dbReference type="NCBI Taxonomy" id="2795293"/>
    <lineage>
        <taxon>Bacteria</taxon>
        <taxon>Pseudomonadati</taxon>
        <taxon>Thermodesulfobacteriota</taxon>
        <taxon>Desulfobulbia</taxon>
        <taxon>Desulfobulbales</taxon>
        <taxon>Desulfobulbaceae</taxon>
        <taxon>Desulfolithobacter</taxon>
    </lineage>
</organism>
<dbReference type="InterPro" id="IPR001509">
    <property type="entry name" value="Epimerase_deHydtase"/>
</dbReference>
<protein>
    <recommendedName>
        <fullName evidence="1">NAD-dependent epimerase/dehydratase domain-containing protein</fullName>
    </recommendedName>
</protein>
<dbReference type="KEGG" id="ddu:GF1_24200"/>
<dbReference type="SUPFAM" id="SSF51735">
    <property type="entry name" value="NAD(P)-binding Rossmann-fold domains"/>
    <property type="match status" value="1"/>
</dbReference>
<accession>A0A915U2J7</accession>
<dbReference type="Gene3D" id="3.40.50.720">
    <property type="entry name" value="NAD(P)-binding Rossmann-like Domain"/>
    <property type="match status" value="1"/>
</dbReference>
<name>A0A915U2J7_9BACT</name>
<feature type="domain" description="NAD-dependent epimerase/dehydratase" evidence="1">
    <location>
        <begin position="14"/>
        <end position="177"/>
    </location>
</feature>
<evidence type="ECO:0000313" key="3">
    <source>
        <dbReference type="Proteomes" id="UP001063350"/>
    </source>
</evidence>
<sequence>MAYCAPSSAGPFGIIVGGSGLVGGSIVYHFKKWGYDILAPNSKKMSLANPDDIASYFNKYRPDFIINTAIAAIDANPKLAFDVNYVGSINLAKVAMALKIPYIFFSSAAVLPPGLNLREEDHLPLSADITNYAKSKLMSEMTLRHLGENEGLDYTTIRLAIVYGKHDHKIQGFHRMLFAIADQSMPVLLTRPRVYHSYSNTRKIPHFVRHVLSNREEFSGQTFHFADPNPVELAQLILTIRSYLELKSPREVYLPLPMARFGATCIQHLIRFLAKIGIKTRMPPELMFLENFYQSQTLSCEKLQRSSFQDPFPEETVFTRLPDLIQYYLTRWEQLNLMTSKTQDFFDPQKLSEEFLRNPAQLLEAIHERKLSPFMEPRFNPSCGVRKSAATRSHHC</sequence>
<dbReference type="PANTHER" id="PTHR43245:SF23">
    <property type="entry name" value="NAD(P)-BINDING DOMAIN-CONTAINING PROTEIN"/>
    <property type="match status" value="1"/>
</dbReference>
<evidence type="ECO:0000313" key="2">
    <source>
        <dbReference type="EMBL" id="BCO10044.1"/>
    </source>
</evidence>
<proteinExistence type="predicted"/>
<dbReference type="EMBL" id="AP024233">
    <property type="protein sequence ID" value="BCO10044.1"/>
    <property type="molecule type" value="Genomic_DNA"/>
</dbReference>
<evidence type="ECO:0000259" key="1">
    <source>
        <dbReference type="Pfam" id="PF01370"/>
    </source>
</evidence>
<dbReference type="RefSeq" id="WP_267926783.1">
    <property type="nucleotide sequence ID" value="NZ_AP024233.1"/>
</dbReference>
<dbReference type="InterPro" id="IPR050177">
    <property type="entry name" value="Lipid_A_modif_metabolic_enz"/>
</dbReference>
<gene>
    <name evidence="2" type="ORF">GF1_24200</name>
</gene>